<keyword evidence="4" id="KW-1185">Reference proteome</keyword>
<dbReference type="GO" id="GO:0003677">
    <property type="term" value="F:DNA binding"/>
    <property type="evidence" value="ECO:0007669"/>
    <property type="project" value="UniProtKB-KW"/>
</dbReference>
<protein>
    <recommendedName>
        <fullName evidence="2">HTH cro/C1-type domain-containing protein</fullName>
    </recommendedName>
</protein>
<organism evidence="3 4">
    <name type="scientific">Corynebacterium stationis</name>
    <dbReference type="NCBI Taxonomy" id="1705"/>
    <lineage>
        <taxon>Bacteria</taxon>
        <taxon>Bacillati</taxon>
        <taxon>Actinomycetota</taxon>
        <taxon>Actinomycetes</taxon>
        <taxon>Mycobacteriales</taxon>
        <taxon>Corynebacteriaceae</taxon>
        <taxon>Corynebacterium</taxon>
    </lineage>
</organism>
<dbReference type="EMBL" id="LSTQ01000011">
    <property type="protein sequence ID" value="OAH29787.1"/>
    <property type="molecule type" value="Genomic_DNA"/>
</dbReference>
<dbReference type="InterPro" id="IPR010982">
    <property type="entry name" value="Lambda_DNA-bd_dom_sf"/>
</dbReference>
<dbReference type="GO" id="GO:0003700">
    <property type="term" value="F:DNA-binding transcription factor activity"/>
    <property type="evidence" value="ECO:0007669"/>
    <property type="project" value="TreeGrafter"/>
</dbReference>
<reference evidence="4" key="1">
    <citation type="submission" date="2016-02" db="EMBL/GenBank/DDBJ databases">
        <authorList>
            <person name="Kaur G."/>
            <person name="Nair G.R."/>
            <person name="Mayilraj S."/>
        </authorList>
    </citation>
    <scope>NUCLEOTIDE SEQUENCE [LARGE SCALE GENOMIC DNA]</scope>
    <source>
        <strain evidence="4">GA-15</strain>
    </source>
</reference>
<evidence type="ECO:0000313" key="4">
    <source>
        <dbReference type="Proteomes" id="UP000076947"/>
    </source>
</evidence>
<evidence type="ECO:0000313" key="3">
    <source>
        <dbReference type="EMBL" id="OAH29787.1"/>
    </source>
</evidence>
<dbReference type="SMART" id="SM00530">
    <property type="entry name" value="HTH_XRE"/>
    <property type="match status" value="2"/>
</dbReference>
<evidence type="ECO:0000256" key="1">
    <source>
        <dbReference type="ARBA" id="ARBA00023125"/>
    </source>
</evidence>
<comment type="caution">
    <text evidence="3">The sequence shown here is derived from an EMBL/GenBank/DDBJ whole genome shotgun (WGS) entry which is preliminary data.</text>
</comment>
<dbReference type="CDD" id="cd00093">
    <property type="entry name" value="HTH_XRE"/>
    <property type="match status" value="2"/>
</dbReference>
<dbReference type="Pfam" id="PF01381">
    <property type="entry name" value="HTH_3"/>
    <property type="match status" value="1"/>
</dbReference>
<name>A0A177ILQ1_9CORY</name>
<gene>
    <name evidence="3" type="ORF">AYJ05_11545</name>
</gene>
<dbReference type="PANTHER" id="PTHR46797">
    <property type="entry name" value="HTH-TYPE TRANSCRIPTIONAL REGULATOR"/>
    <property type="match status" value="1"/>
</dbReference>
<dbReference type="PROSITE" id="PS50943">
    <property type="entry name" value="HTH_CROC1"/>
    <property type="match status" value="2"/>
</dbReference>
<dbReference type="GO" id="GO:0005829">
    <property type="term" value="C:cytosol"/>
    <property type="evidence" value="ECO:0007669"/>
    <property type="project" value="TreeGrafter"/>
</dbReference>
<proteinExistence type="predicted"/>
<dbReference type="Pfam" id="PF13560">
    <property type="entry name" value="HTH_31"/>
    <property type="match status" value="1"/>
</dbReference>
<dbReference type="Gene3D" id="1.10.260.40">
    <property type="entry name" value="lambda repressor-like DNA-binding domains"/>
    <property type="match status" value="2"/>
</dbReference>
<dbReference type="InterPro" id="IPR001387">
    <property type="entry name" value="Cro/C1-type_HTH"/>
</dbReference>
<dbReference type="PANTHER" id="PTHR46797:SF1">
    <property type="entry name" value="METHYLPHOSPHONATE SYNTHASE"/>
    <property type="match status" value="1"/>
</dbReference>
<feature type="domain" description="HTH cro/C1-type" evidence="2">
    <location>
        <begin position="81"/>
        <end position="131"/>
    </location>
</feature>
<dbReference type="AlphaFoldDB" id="A0A177ILQ1"/>
<dbReference type="SUPFAM" id="SSF47413">
    <property type="entry name" value="lambda repressor-like DNA-binding domains"/>
    <property type="match status" value="2"/>
</dbReference>
<dbReference type="Proteomes" id="UP000076947">
    <property type="component" value="Unassembled WGS sequence"/>
</dbReference>
<dbReference type="InterPro" id="IPR050807">
    <property type="entry name" value="TransReg_Diox_bact_type"/>
</dbReference>
<keyword evidence="1" id="KW-0238">DNA-binding</keyword>
<sequence length="142" mass="15233">MPRMSLSDFSPAAFKKLRLKSGMSITDLAIAAKLSRGAISKWENGVARPTPENFVKAMKVLDADPDTVVPNKGERSTLFDLRAQAGLSRAQVEQALGISRSTWGDIERGTARLGKARAATLAALFQVPEHLVTTAAANTLQI</sequence>
<feature type="domain" description="HTH cro/C1-type" evidence="2">
    <location>
        <begin position="14"/>
        <end position="68"/>
    </location>
</feature>
<dbReference type="OrthoDB" id="4724865at2"/>
<evidence type="ECO:0000259" key="2">
    <source>
        <dbReference type="PROSITE" id="PS50943"/>
    </source>
</evidence>
<accession>A0A177ILQ1</accession>